<keyword evidence="9" id="KW-0418">Kinase</keyword>
<comment type="similarity">
    <text evidence="2">Belongs to the CpsC/CapA family.</text>
</comment>
<dbReference type="Gene3D" id="3.40.50.300">
    <property type="entry name" value="P-loop containing nucleotide triphosphate hydrolases"/>
    <property type="match status" value="1"/>
</dbReference>
<keyword evidence="11 16" id="KW-1133">Transmembrane helix</keyword>
<proteinExistence type="inferred from homology"/>
<keyword evidence="12 16" id="KW-0472">Membrane</keyword>
<evidence type="ECO:0000313" key="19">
    <source>
        <dbReference type="EMBL" id="BAY68479.1"/>
    </source>
</evidence>
<dbReference type="InterPro" id="IPR033756">
    <property type="entry name" value="YlxH/NBP35"/>
</dbReference>
<dbReference type="SUPFAM" id="SSF52540">
    <property type="entry name" value="P-loop containing nucleoside triphosphate hydrolases"/>
    <property type="match status" value="1"/>
</dbReference>
<comment type="similarity">
    <text evidence="3">Belongs to the CpsD/CapB family.</text>
</comment>
<keyword evidence="7 16" id="KW-0812">Transmembrane</keyword>
<dbReference type="Pfam" id="PF02706">
    <property type="entry name" value="Wzz"/>
    <property type="match status" value="1"/>
</dbReference>
<dbReference type="NCBIfam" id="TIGR01007">
    <property type="entry name" value="eps_fam"/>
    <property type="match status" value="1"/>
</dbReference>
<keyword evidence="15" id="KW-0175">Coiled coil</keyword>
<dbReference type="AlphaFoldDB" id="A0A1Z4KHN9"/>
<evidence type="ECO:0000256" key="1">
    <source>
        <dbReference type="ARBA" id="ARBA00004651"/>
    </source>
</evidence>
<evidence type="ECO:0000256" key="4">
    <source>
        <dbReference type="ARBA" id="ARBA00011903"/>
    </source>
</evidence>
<dbReference type="GO" id="GO:0005524">
    <property type="term" value="F:ATP binding"/>
    <property type="evidence" value="ECO:0007669"/>
    <property type="project" value="UniProtKB-KW"/>
</dbReference>
<protein>
    <recommendedName>
        <fullName evidence="4">non-specific protein-tyrosine kinase</fullName>
        <ecNumber evidence="4">2.7.10.2</ecNumber>
    </recommendedName>
</protein>
<sequence length="736" mass="81254">MPSQQDDQDLINFQQYWLIVKRRWLLIAAIIGSVFGVTGLVTFSQKPIYEADGKLLFNKQSGVSSLTGVSEQLGQLSGVTNLSNPLETEAEIIRSNPIIQKTIAESQLKDEQGQPLEIDDFLRNLKIKSVRGTDILQLSYRSADPKEATAIVNKLMSAYLENNVRNNRSEATAAREFLSKQLPLVEAKVTEAEAALRRFKEKYEVVSLQEEAIQGVKRLNELSGQVTLLRAQLVDARTRSGALQNQLELNTKQAMALSSLSQSNAVQQVLSEYQKVQDQLAVERSRFTEEHPVIANLLNKEQALKAQLEGRVSKTLGSSQPIPEQDLQIGELKQALTANLVQVEVERLGLENQVGVLMKAFVLYQARLRVLPKLEQQQLQLQRQLQIAQTTYEQMLKRLQDVEVVENQNVGNARIVSEALLPKTPVSPRILLNLALGGFLGFFLAIGAALLLEAGDKSVRTLEEAQQLLDYPLLGTIPVFDQKVRLARGESITELPVLNNPYSSVNAAFEMLQINLGFTFSDKKLKVIVVSSCVMNEGKSFIAANLAVATAQMGRRVLLIDADMRRPRQHEMWQQPNLMGLSNVLVGQATLAEAAKEVVINLELLTSGTIPPNPAALLDSQRMNALLQQAAKDYDCVIIDTPPLSVLADASIVSKMADGMLLVVRPGVVNSAAAKTTKTLIEHSRVPVLGMVVNCVATDSNDYSYYYSHKNTGESNSSKKDRIKSNLSKITGLRLL</sequence>
<gene>
    <name evidence="19" type="ORF">NIES23_12650</name>
</gene>
<feature type="transmembrane region" description="Helical" evidence="16">
    <location>
        <begin position="430"/>
        <end position="452"/>
    </location>
</feature>
<dbReference type="InterPro" id="IPR032807">
    <property type="entry name" value="GNVR"/>
</dbReference>
<evidence type="ECO:0000256" key="2">
    <source>
        <dbReference type="ARBA" id="ARBA00006683"/>
    </source>
</evidence>
<dbReference type="EMBL" id="AP018216">
    <property type="protein sequence ID" value="BAY68479.1"/>
    <property type="molecule type" value="Genomic_DNA"/>
</dbReference>
<dbReference type="GO" id="GO:0042802">
    <property type="term" value="F:identical protein binding"/>
    <property type="evidence" value="ECO:0007669"/>
    <property type="project" value="UniProtKB-ARBA"/>
</dbReference>
<comment type="catalytic activity">
    <reaction evidence="14">
        <text>L-tyrosyl-[protein] + ATP = O-phospho-L-tyrosyl-[protein] + ADP + H(+)</text>
        <dbReference type="Rhea" id="RHEA:10596"/>
        <dbReference type="Rhea" id="RHEA-COMP:10136"/>
        <dbReference type="Rhea" id="RHEA-COMP:20101"/>
        <dbReference type="ChEBI" id="CHEBI:15378"/>
        <dbReference type="ChEBI" id="CHEBI:30616"/>
        <dbReference type="ChEBI" id="CHEBI:46858"/>
        <dbReference type="ChEBI" id="CHEBI:61978"/>
        <dbReference type="ChEBI" id="CHEBI:456216"/>
        <dbReference type="EC" id="2.7.10.2"/>
    </reaction>
</comment>
<dbReference type="PANTHER" id="PTHR32309">
    <property type="entry name" value="TYROSINE-PROTEIN KINASE"/>
    <property type="match status" value="1"/>
</dbReference>
<keyword evidence="13" id="KW-0829">Tyrosine-protein kinase</keyword>
<feature type="coiled-coil region" evidence="15">
    <location>
        <begin position="333"/>
        <end position="391"/>
    </location>
</feature>
<evidence type="ECO:0000256" key="12">
    <source>
        <dbReference type="ARBA" id="ARBA00023136"/>
    </source>
</evidence>
<evidence type="ECO:0000256" key="9">
    <source>
        <dbReference type="ARBA" id="ARBA00022777"/>
    </source>
</evidence>
<dbReference type="InterPro" id="IPR027417">
    <property type="entry name" value="P-loop_NTPase"/>
</dbReference>
<evidence type="ECO:0000256" key="3">
    <source>
        <dbReference type="ARBA" id="ARBA00007316"/>
    </source>
</evidence>
<accession>A0A1Z4KHN9</accession>
<dbReference type="GO" id="GO:0005886">
    <property type="term" value="C:plasma membrane"/>
    <property type="evidence" value="ECO:0007669"/>
    <property type="project" value="UniProtKB-SubCell"/>
</dbReference>
<evidence type="ECO:0000256" key="13">
    <source>
        <dbReference type="ARBA" id="ARBA00023137"/>
    </source>
</evidence>
<comment type="subcellular location">
    <subcellularLocation>
        <location evidence="1">Cell membrane</location>
        <topology evidence="1">Multi-pass membrane protein</topology>
    </subcellularLocation>
</comment>
<organism evidence="19 20">
    <name type="scientific">Trichormus variabilis NIES-23</name>
    <dbReference type="NCBI Taxonomy" id="1973479"/>
    <lineage>
        <taxon>Bacteria</taxon>
        <taxon>Bacillati</taxon>
        <taxon>Cyanobacteriota</taxon>
        <taxon>Cyanophyceae</taxon>
        <taxon>Nostocales</taxon>
        <taxon>Nostocaceae</taxon>
        <taxon>Trichormus</taxon>
    </lineage>
</organism>
<dbReference type="InterPro" id="IPR005702">
    <property type="entry name" value="Wzc-like_C"/>
</dbReference>
<evidence type="ECO:0000256" key="6">
    <source>
        <dbReference type="ARBA" id="ARBA00022679"/>
    </source>
</evidence>
<evidence type="ECO:0000256" key="8">
    <source>
        <dbReference type="ARBA" id="ARBA00022741"/>
    </source>
</evidence>
<feature type="domain" description="Tyrosine-protein kinase G-rich" evidence="18">
    <location>
        <begin position="373"/>
        <end position="452"/>
    </location>
</feature>
<evidence type="ECO:0000256" key="10">
    <source>
        <dbReference type="ARBA" id="ARBA00022840"/>
    </source>
</evidence>
<dbReference type="InterPro" id="IPR003856">
    <property type="entry name" value="LPS_length_determ_N"/>
</dbReference>
<dbReference type="GO" id="GO:0004715">
    <property type="term" value="F:non-membrane spanning protein tyrosine kinase activity"/>
    <property type="evidence" value="ECO:0007669"/>
    <property type="project" value="UniProtKB-EC"/>
</dbReference>
<dbReference type="Proteomes" id="UP000217507">
    <property type="component" value="Chromosome"/>
</dbReference>
<evidence type="ECO:0000256" key="14">
    <source>
        <dbReference type="ARBA" id="ARBA00051245"/>
    </source>
</evidence>
<dbReference type="PANTHER" id="PTHR32309:SF13">
    <property type="entry name" value="FERRIC ENTEROBACTIN TRANSPORT PROTEIN FEPE"/>
    <property type="match status" value="1"/>
</dbReference>
<keyword evidence="8" id="KW-0547">Nucleotide-binding</keyword>
<keyword evidence="6" id="KW-0808">Transferase</keyword>
<keyword evidence="5" id="KW-1003">Cell membrane</keyword>
<name>A0A1Z4KHN9_ANAVA</name>
<reference evidence="19 20" key="1">
    <citation type="submission" date="2017-06" db="EMBL/GenBank/DDBJ databases">
        <title>Genome sequencing of cyanobaciteial culture collection at National Institute for Environmental Studies (NIES).</title>
        <authorList>
            <person name="Hirose Y."/>
            <person name="Shimura Y."/>
            <person name="Fujisawa T."/>
            <person name="Nakamura Y."/>
            <person name="Kawachi M."/>
        </authorList>
    </citation>
    <scope>NUCLEOTIDE SEQUENCE [LARGE SCALE GENOMIC DNA]</scope>
    <source>
        <strain evidence="19 20">NIES-23</strain>
    </source>
</reference>
<dbReference type="InterPro" id="IPR050445">
    <property type="entry name" value="Bact_polysacc_biosynth/exp"/>
</dbReference>
<evidence type="ECO:0000259" key="17">
    <source>
        <dbReference type="Pfam" id="PF02706"/>
    </source>
</evidence>
<keyword evidence="10" id="KW-0067">ATP-binding</keyword>
<evidence type="ECO:0000256" key="11">
    <source>
        <dbReference type="ARBA" id="ARBA00022989"/>
    </source>
</evidence>
<evidence type="ECO:0000313" key="20">
    <source>
        <dbReference type="Proteomes" id="UP000217507"/>
    </source>
</evidence>
<evidence type="ECO:0000256" key="15">
    <source>
        <dbReference type="SAM" id="Coils"/>
    </source>
</evidence>
<evidence type="ECO:0000256" key="16">
    <source>
        <dbReference type="SAM" id="Phobius"/>
    </source>
</evidence>
<feature type="domain" description="Polysaccharide chain length determinant N-terminal" evidence="17">
    <location>
        <begin position="11"/>
        <end position="105"/>
    </location>
</feature>
<dbReference type="Pfam" id="PF13807">
    <property type="entry name" value="GNVR"/>
    <property type="match status" value="1"/>
</dbReference>
<dbReference type="Pfam" id="PF10609">
    <property type="entry name" value="ParA"/>
    <property type="match status" value="1"/>
</dbReference>
<evidence type="ECO:0000256" key="5">
    <source>
        <dbReference type="ARBA" id="ARBA00022475"/>
    </source>
</evidence>
<dbReference type="FunFam" id="3.40.50.300:FF:000527">
    <property type="entry name" value="Tyrosine-protein kinase etk"/>
    <property type="match status" value="1"/>
</dbReference>
<evidence type="ECO:0000259" key="18">
    <source>
        <dbReference type="Pfam" id="PF13807"/>
    </source>
</evidence>
<feature type="transmembrane region" description="Helical" evidence="16">
    <location>
        <begin position="24"/>
        <end position="43"/>
    </location>
</feature>
<dbReference type="CDD" id="cd05387">
    <property type="entry name" value="BY-kinase"/>
    <property type="match status" value="1"/>
</dbReference>
<evidence type="ECO:0000256" key="7">
    <source>
        <dbReference type="ARBA" id="ARBA00022692"/>
    </source>
</evidence>
<dbReference type="EC" id="2.7.10.2" evidence="4"/>